<feature type="compositionally biased region" description="Polar residues" evidence="1">
    <location>
        <begin position="166"/>
        <end position="178"/>
    </location>
</feature>
<feature type="region of interest" description="Disordered" evidence="1">
    <location>
        <begin position="108"/>
        <end position="127"/>
    </location>
</feature>
<protein>
    <submittedName>
        <fullName evidence="2">Uncharacterized protein</fullName>
    </submittedName>
</protein>
<organism evidence="2 4">
    <name type="scientific">Rotaria magnacalcarata</name>
    <dbReference type="NCBI Taxonomy" id="392030"/>
    <lineage>
        <taxon>Eukaryota</taxon>
        <taxon>Metazoa</taxon>
        <taxon>Spiralia</taxon>
        <taxon>Gnathifera</taxon>
        <taxon>Rotifera</taxon>
        <taxon>Eurotatoria</taxon>
        <taxon>Bdelloidea</taxon>
        <taxon>Philodinida</taxon>
        <taxon>Philodinidae</taxon>
        <taxon>Rotaria</taxon>
    </lineage>
</organism>
<accession>A0A816P6W9</accession>
<dbReference type="Proteomes" id="UP000663842">
    <property type="component" value="Unassembled WGS sequence"/>
</dbReference>
<comment type="caution">
    <text evidence="2">The sequence shown here is derived from an EMBL/GenBank/DDBJ whole genome shotgun (WGS) entry which is preliminary data.</text>
</comment>
<evidence type="ECO:0000256" key="1">
    <source>
        <dbReference type="SAM" id="MobiDB-lite"/>
    </source>
</evidence>
<name>A0A816P6W9_9BILA</name>
<feature type="compositionally biased region" description="Basic and acidic residues" evidence="1">
    <location>
        <begin position="192"/>
        <end position="204"/>
    </location>
</feature>
<evidence type="ECO:0000313" key="2">
    <source>
        <dbReference type="EMBL" id="CAF2045169.1"/>
    </source>
</evidence>
<dbReference type="EMBL" id="CAJNRG010002246">
    <property type="protein sequence ID" value="CAF2045169.1"/>
    <property type="molecule type" value="Genomic_DNA"/>
</dbReference>
<sequence length="286" mass="33098">MYARKDIPTVLPDAVLRCRKLQAAANIELDSMEKTKFRRINNLDWQQQTFQRTITERHKRWKIYDRAFRVKLKRELGADLAAALRLRTQEEEEKKYLYEQEFIEKACGNRKQDESNSDTETESDRSPSVFIEHVAKSNSAHPKSFQPKVPTINVSKSAVAKRRGQSAGTKVSHSTSITNEKRKPSPRRPRTSRFDKEVQDDKDPVSGLADDFGSVLFRILSNIAATPDLDDDFTIKKRALEARERRLILTQDDRYFNLVKALAPQRSSNEKTIFDVDVDYDAQKTY</sequence>
<evidence type="ECO:0000313" key="3">
    <source>
        <dbReference type="EMBL" id="CAF4027738.1"/>
    </source>
</evidence>
<feature type="region of interest" description="Disordered" evidence="1">
    <location>
        <begin position="137"/>
        <end position="205"/>
    </location>
</feature>
<evidence type="ECO:0000313" key="4">
    <source>
        <dbReference type="Proteomes" id="UP000663887"/>
    </source>
</evidence>
<dbReference type="Proteomes" id="UP000663887">
    <property type="component" value="Unassembled WGS sequence"/>
</dbReference>
<reference evidence="2" key="1">
    <citation type="submission" date="2021-02" db="EMBL/GenBank/DDBJ databases">
        <authorList>
            <person name="Nowell W R."/>
        </authorList>
    </citation>
    <scope>NUCLEOTIDE SEQUENCE</scope>
</reference>
<dbReference type="AlphaFoldDB" id="A0A816P6W9"/>
<gene>
    <name evidence="3" type="ORF">UXM345_LOCUS17784</name>
    <name evidence="2" type="ORF">XDN619_LOCUS7483</name>
</gene>
<dbReference type="EMBL" id="CAJOBF010002342">
    <property type="protein sequence ID" value="CAF4027738.1"/>
    <property type="molecule type" value="Genomic_DNA"/>
</dbReference>
<proteinExistence type="predicted"/>